<protein>
    <submittedName>
        <fullName evidence="1">Uncharacterized protein</fullName>
    </submittedName>
</protein>
<gene>
    <name evidence="1" type="ORF">BSL78_15562</name>
</gene>
<name>A0A2G8KHY2_STIJA</name>
<dbReference type="AlphaFoldDB" id="A0A2G8KHY2"/>
<evidence type="ECO:0000313" key="1">
    <source>
        <dbReference type="EMBL" id="PIK47575.1"/>
    </source>
</evidence>
<dbReference type="OrthoDB" id="10043504at2759"/>
<dbReference type="Gene3D" id="1.25.40.10">
    <property type="entry name" value="Tetratricopeptide repeat domain"/>
    <property type="match status" value="1"/>
</dbReference>
<evidence type="ECO:0000313" key="2">
    <source>
        <dbReference type="Proteomes" id="UP000230750"/>
    </source>
</evidence>
<organism evidence="1 2">
    <name type="scientific">Stichopus japonicus</name>
    <name type="common">Sea cucumber</name>
    <dbReference type="NCBI Taxonomy" id="307972"/>
    <lineage>
        <taxon>Eukaryota</taxon>
        <taxon>Metazoa</taxon>
        <taxon>Echinodermata</taxon>
        <taxon>Eleutherozoa</taxon>
        <taxon>Echinozoa</taxon>
        <taxon>Holothuroidea</taxon>
        <taxon>Aspidochirotacea</taxon>
        <taxon>Aspidochirotida</taxon>
        <taxon>Stichopodidae</taxon>
        <taxon>Apostichopus</taxon>
    </lineage>
</organism>
<dbReference type="SUPFAM" id="SSF48452">
    <property type="entry name" value="TPR-like"/>
    <property type="match status" value="1"/>
</dbReference>
<comment type="caution">
    <text evidence="1">The sequence shown here is derived from an EMBL/GenBank/DDBJ whole genome shotgun (WGS) entry which is preliminary data.</text>
</comment>
<dbReference type="Proteomes" id="UP000230750">
    <property type="component" value="Unassembled WGS sequence"/>
</dbReference>
<sequence>MLSRSTDKTIKTKSSWYQALGSVIGRQARLCTNSLSEPYDGIHDEIQCYEKAIDLEPRNKSAQCDLAKVLLRIRGRVDEAKNLMANLDANTCELIIKKGCFYRGLREYERAIDVLGRGEELHQPRSELFLQLSMVYRYLSADARDRSDKKEYKRLEMKYIDKCLELEPSHFQGKISKAIALGKALRNVEAQAMFNGMIEEYKGSPYNLIEAQFRRAGSLFIVNRYQVNENVAKAYEDVIETALEITKNVAISAHCKTAEFARKAKECLQQYYETLDGGDIMAQNLRTRVAEIGLND</sequence>
<accession>A0A2G8KHY2</accession>
<reference evidence="1 2" key="1">
    <citation type="journal article" date="2017" name="PLoS Biol.">
        <title>The sea cucumber genome provides insights into morphological evolution and visceral regeneration.</title>
        <authorList>
            <person name="Zhang X."/>
            <person name="Sun L."/>
            <person name="Yuan J."/>
            <person name="Sun Y."/>
            <person name="Gao Y."/>
            <person name="Zhang L."/>
            <person name="Li S."/>
            <person name="Dai H."/>
            <person name="Hamel J.F."/>
            <person name="Liu C."/>
            <person name="Yu Y."/>
            <person name="Liu S."/>
            <person name="Lin W."/>
            <person name="Guo K."/>
            <person name="Jin S."/>
            <person name="Xu P."/>
            <person name="Storey K.B."/>
            <person name="Huan P."/>
            <person name="Zhang T."/>
            <person name="Zhou Y."/>
            <person name="Zhang J."/>
            <person name="Lin C."/>
            <person name="Li X."/>
            <person name="Xing L."/>
            <person name="Huo D."/>
            <person name="Sun M."/>
            <person name="Wang L."/>
            <person name="Mercier A."/>
            <person name="Li F."/>
            <person name="Yang H."/>
            <person name="Xiang J."/>
        </authorList>
    </citation>
    <scope>NUCLEOTIDE SEQUENCE [LARGE SCALE GENOMIC DNA]</scope>
    <source>
        <strain evidence="1">Shaxun</strain>
        <tissue evidence="1">Muscle</tissue>
    </source>
</reference>
<keyword evidence="2" id="KW-1185">Reference proteome</keyword>
<proteinExistence type="predicted"/>
<dbReference type="InterPro" id="IPR011990">
    <property type="entry name" value="TPR-like_helical_dom_sf"/>
</dbReference>
<dbReference type="EMBL" id="MRZV01000573">
    <property type="protein sequence ID" value="PIK47575.1"/>
    <property type="molecule type" value="Genomic_DNA"/>
</dbReference>